<dbReference type="PANTHER" id="PTHR46310">
    <property type="entry name" value="AMIDASE 1"/>
    <property type="match status" value="1"/>
</dbReference>
<name>A0A177ETX6_9EURO</name>
<dbReference type="RefSeq" id="XP_022507028.1">
    <property type="nucleotide sequence ID" value="XM_022660658.1"/>
</dbReference>
<dbReference type="AlphaFoldDB" id="A0A177ETX6"/>
<dbReference type="InterPro" id="IPR058329">
    <property type="entry name" value="Arp1_N"/>
</dbReference>
<dbReference type="Gene3D" id="3.90.1300.10">
    <property type="entry name" value="Amidase signature (AS) domain"/>
    <property type="match status" value="1"/>
</dbReference>
<proteinExistence type="predicted"/>
<feature type="domain" description="Scytalone dehydratase-like protein Arp1 N-terminal" evidence="2">
    <location>
        <begin position="51"/>
        <end position="178"/>
    </location>
</feature>
<dbReference type="GeneID" id="34605860"/>
<dbReference type="Pfam" id="PF01425">
    <property type="entry name" value="Amidase"/>
    <property type="match status" value="1"/>
</dbReference>
<dbReference type="Proteomes" id="UP000077002">
    <property type="component" value="Unassembled WGS sequence"/>
</dbReference>
<feature type="domain" description="Amidase" evidence="1">
    <location>
        <begin position="223"/>
        <end position="383"/>
    </location>
</feature>
<dbReference type="InterPro" id="IPR023631">
    <property type="entry name" value="Amidase_dom"/>
</dbReference>
<comment type="caution">
    <text evidence="3">The sequence shown here is derived from an EMBL/GenBank/DDBJ whole genome shotgun (WGS) entry which is preliminary data.</text>
</comment>
<dbReference type="PANTHER" id="PTHR46310:SF7">
    <property type="entry name" value="AMIDASE 1"/>
    <property type="match status" value="1"/>
</dbReference>
<evidence type="ECO:0000259" key="1">
    <source>
        <dbReference type="Pfam" id="PF01425"/>
    </source>
</evidence>
<gene>
    <name evidence="3" type="ORF">AYO21_10749</name>
</gene>
<protein>
    <submittedName>
        <fullName evidence="3">Uncharacterized protein</fullName>
    </submittedName>
</protein>
<keyword evidence="4" id="KW-1185">Reference proteome</keyword>
<reference evidence="3 4" key="1">
    <citation type="submission" date="2016-03" db="EMBL/GenBank/DDBJ databases">
        <title>Draft genome sequence of the Fonsecaea monophora CBS 269.37.</title>
        <authorList>
            <person name="Bombassaro A."/>
            <person name="Vinicius W.A."/>
            <person name="De Hoog S."/>
            <person name="Sun J."/>
            <person name="Souza E.M."/>
            <person name="Raittz R.T."/>
            <person name="Costa F."/>
            <person name="Leao A.C."/>
            <person name="Tadra-Sfeir M.Z."/>
            <person name="Baura V."/>
            <person name="Balsanelli E."/>
            <person name="Pedrosa F.O."/>
            <person name="Moreno L.F."/>
            <person name="Steffens M.B."/>
            <person name="Xi L."/>
            <person name="Bocca A.L."/>
            <person name="Felipe M.S."/>
            <person name="Teixeira M."/>
            <person name="Telles Filho F.Q."/>
            <person name="Azevedo C.M."/>
            <person name="Gomes R."/>
            <person name="Vicente V.A."/>
        </authorList>
    </citation>
    <scope>NUCLEOTIDE SEQUENCE [LARGE SCALE GENOMIC DNA]</scope>
    <source>
        <strain evidence="3 4">CBS 269.37</strain>
    </source>
</reference>
<organism evidence="3 4">
    <name type="scientific">Fonsecaea monophora</name>
    <dbReference type="NCBI Taxonomy" id="254056"/>
    <lineage>
        <taxon>Eukaryota</taxon>
        <taxon>Fungi</taxon>
        <taxon>Dikarya</taxon>
        <taxon>Ascomycota</taxon>
        <taxon>Pezizomycotina</taxon>
        <taxon>Eurotiomycetes</taxon>
        <taxon>Chaetothyriomycetidae</taxon>
        <taxon>Chaetothyriales</taxon>
        <taxon>Herpotrichiellaceae</taxon>
        <taxon>Fonsecaea</taxon>
    </lineage>
</organism>
<dbReference type="OrthoDB" id="5423360at2759"/>
<dbReference type="Pfam" id="PF26053">
    <property type="entry name" value="DUF8016"/>
    <property type="match status" value="1"/>
</dbReference>
<evidence type="ECO:0000313" key="4">
    <source>
        <dbReference type="Proteomes" id="UP000077002"/>
    </source>
</evidence>
<sequence length="719" mass="78435">MKLFPAFVSSTLTFSSVVNCILSSVSRQVNLGVDSYFLPPIKSWSIGSWDVNSIQADDEFLPLTVVQCNDSKVDEQTLKTTFDTYLARDDVWTPEFANGEAQAFLPTSFIHANIFKQALFLQCPKTKLGLDKVKGLAPEYSINNVFYGDFNKSSIENVPIGPYFVHKFTGDVYRAYKLVNDFNQAFIQSSYQDEQGFHHPLAAASMSAGALTIGLPSRLYFTRTPEQPLAGFRLAVKDLYDLQGLKTSGGNRAFYTMATAANVTAYPVQRLIDAGAVVIGKNHLSEFAFAGPDMTEHVDYLLPFNPRGDGYNSPDDSSGGSGAAVASYDWLDVSLGSDTGGSIRSPACKNGVMGSRPSTGAVDLTGVLSLSTTLDTAGVLVRDPSLWSDINKVLYAGFAKEYPSFPKKVYVQAEQIASYANATGDEAAWAQQALSFVTAMAKAVGANVAELSIDSLWNSTNGVPHADGQRLVSFAGALYQNITMYEQWNDWGRRYVESWMADHDGEFPAMVPNTRGDWLTVNESITPDLHQQHLSDVQSVRQWAADHFLRPDNESCSDALYLYFSPPDGNVNYKPNVAFDLNNVYIKELLTRAAQAEQSAGQLNVTLLCGEHNSNTSDAACLEARQILADTIQQIAQLSPTYVNPGRIASLAGLPDYVITLGEMAMNATMSESTLKLQSMPWSVDIMAAAGCDFMLQDLISELSQRGLIKPVKTGAHVH</sequence>
<evidence type="ECO:0000313" key="3">
    <source>
        <dbReference type="EMBL" id="OAG35076.1"/>
    </source>
</evidence>
<accession>A0A177ETX6</accession>
<dbReference type="EMBL" id="LVKK01000130">
    <property type="protein sequence ID" value="OAG35076.1"/>
    <property type="molecule type" value="Genomic_DNA"/>
</dbReference>
<dbReference type="SUPFAM" id="SSF75304">
    <property type="entry name" value="Amidase signature (AS) enzymes"/>
    <property type="match status" value="1"/>
</dbReference>
<evidence type="ECO:0000259" key="2">
    <source>
        <dbReference type="Pfam" id="PF26053"/>
    </source>
</evidence>
<dbReference type="InterPro" id="IPR036928">
    <property type="entry name" value="AS_sf"/>
</dbReference>